<sequence>MKTTAFLPSPWSNSHRFLGAQSGADPKRKFCF</sequence>
<gene>
    <name evidence="1" type="ORF">TSPGSL018_19396</name>
</gene>
<proteinExistence type="predicted"/>
<accession>A0A061QZR0</accession>
<name>A0A061QZR0_9CHLO</name>
<organism evidence="1">
    <name type="scientific">Tetraselmis sp. GSL018</name>
    <dbReference type="NCBI Taxonomy" id="582737"/>
    <lineage>
        <taxon>Eukaryota</taxon>
        <taxon>Viridiplantae</taxon>
        <taxon>Chlorophyta</taxon>
        <taxon>core chlorophytes</taxon>
        <taxon>Chlorodendrophyceae</taxon>
        <taxon>Chlorodendrales</taxon>
        <taxon>Chlorodendraceae</taxon>
        <taxon>Tetraselmis</taxon>
    </lineage>
</organism>
<protein>
    <submittedName>
        <fullName evidence="1">Uncharacterized protein</fullName>
    </submittedName>
</protein>
<dbReference type="EMBL" id="GBEZ01022911">
    <property type="protein sequence ID" value="JAC63950.1"/>
    <property type="molecule type" value="Transcribed_RNA"/>
</dbReference>
<feature type="non-terminal residue" evidence="1">
    <location>
        <position position="32"/>
    </location>
</feature>
<dbReference type="AlphaFoldDB" id="A0A061QZR0"/>
<evidence type="ECO:0000313" key="1">
    <source>
        <dbReference type="EMBL" id="JAC63950.1"/>
    </source>
</evidence>
<reference evidence="1" key="1">
    <citation type="submission" date="2014-05" db="EMBL/GenBank/DDBJ databases">
        <title>The transcriptome of the halophilic microalga Tetraselmis sp. GSL018 isolated from the Great Salt Lake, Utah.</title>
        <authorList>
            <person name="Jinkerson R.E."/>
            <person name="D'Adamo S."/>
            <person name="Posewitz M.C."/>
        </authorList>
    </citation>
    <scope>NUCLEOTIDE SEQUENCE</scope>
    <source>
        <strain evidence="1">GSL018</strain>
    </source>
</reference>